<comment type="subcellular location">
    <subcellularLocation>
        <location evidence="1">Endoplasmic reticulum</location>
    </subcellularLocation>
</comment>
<feature type="region of interest" description="Disordered" evidence="4">
    <location>
        <begin position="1"/>
        <end position="20"/>
    </location>
</feature>
<keyword evidence="6" id="KW-1185">Reference proteome</keyword>
<reference evidence="5 6" key="1">
    <citation type="submission" date="2019-12" db="EMBL/GenBank/DDBJ databases">
        <authorList>
            <person name="Alioto T."/>
            <person name="Alioto T."/>
            <person name="Gomez Garrido J."/>
        </authorList>
    </citation>
    <scope>NUCLEOTIDE SEQUENCE [LARGE SCALE GENOMIC DNA]</scope>
</reference>
<feature type="compositionally biased region" description="Low complexity" evidence="4">
    <location>
        <begin position="1"/>
        <end position="15"/>
    </location>
</feature>
<evidence type="ECO:0000256" key="1">
    <source>
        <dbReference type="ARBA" id="ARBA00004240"/>
    </source>
</evidence>
<dbReference type="GO" id="GO:0005509">
    <property type="term" value="F:calcium ion binding"/>
    <property type="evidence" value="ECO:0007669"/>
    <property type="project" value="InterPro"/>
</dbReference>
<proteinExistence type="inferred from homology"/>
<gene>
    <name evidence="5" type="ORF">OLEA9_A081704</name>
</gene>
<dbReference type="AlphaFoldDB" id="A0A8S0P9V0"/>
<dbReference type="GO" id="GO:0036503">
    <property type="term" value="P:ERAD pathway"/>
    <property type="evidence" value="ECO:0007669"/>
    <property type="project" value="TreeGrafter"/>
</dbReference>
<dbReference type="SUPFAM" id="SSF49899">
    <property type="entry name" value="Concanavalin A-like lectins/glucanases"/>
    <property type="match status" value="1"/>
</dbReference>
<organism evidence="5 6">
    <name type="scientific">Olea europaea subsp. europaea</name>
    <dbReference type="NCBI Taxonomy" id="158383"/>
    <lineage>
        <taxon>Eukaryota</taxon>
        <taxon>Viridiplantae</taxon>
        <taxon>Streptophyta</taxon>
        <taxon>Embryophyta</taxon>
        <taxon>Tracheophyta</taxon>
        <taxon>Spermatophyta</taxon>
        <taxon>Magnoliopsida</taxon>
        <taxon>eudicotyledons</taxon>
        <taxon>Gunneridae</taxon>
        <taxon>Pentapetalae</taxon>
        <taxon>asterids</taxon>
        <taxon>lamiids</taxon>
        <taxon>Lamiales</taxon>
        <taxon>Oleaceae</taxon>
        <taxon>Oleeae</taxon>
        <taxon>Olea</taxon>
    </lineage>
</organism>
<name>A0A8S0P9V0_OLEEU</name>
<dbReference type="PANTHER" id="PTHR11073:SF45">
    <property type="entry name" value="CALRETICULIN-3"/>
    <property type="match status" value="1"/>
</dbReference>
<evidence type="ECO:0000313" key="6">
    <source>
        <dbReference type="Proteomes" id="UP000594638"/>
    </source>
</evidence>
<protein>
    <submittedName>
        <fullName evidence="5">Calreticulin-3</fullName>
    </submittedName>
</protein>
<dbReference type="PANTHER" id="PTHR11073">
    <property type="entry name" value="CALRETICULIN AND CALNEXIN"/>
    <property type="match status" value="1"/>
</dbReference>
<comment type="similarity">
    <text evidence="2">Belongs to the calreticulin family.</text>
</comment>
<accession>A0A8S0P9V0</accession>
<dbReference type="Proteomes" id="UP000594638">
    <property type="component" value="Unassembled WGS sequence"/>
</dbReference>
<dbReference type="EMBL" id="CACTIH010000017">
    <property type="protein sequence ID" value="CAA2934629.1"/>
    <property type="molecule type" value="Genomic_DNA"/>
</dbReference>
<evidence type="ECO:0000256" key="3">
    <source>
        <dbReference type="ARBA" id="ARBA00022824"/>
    </source>
</evidence>
<dbReference type="GO" id="GO:0006457">
    <property type="term" value="P:protein folding"/>
    <property type="evidence" value="ECO:0007669"/>
    <property type="project" value="InterPro"/>
</dbReference>
<dbReference type="InterPro" id="IPR001580">
    <property type="entry name" value="Calret/calnex"/>
</dbReference>
<dbReference type="GO" id="GO:0051082">
    <property type="term" value="F:unfolded protein binding"/>
    <property type="evidence" value="ECO:0007669"/>
    <property type="project" value="InterPro"/>
</dbReference>
<keyword evidence="3" id="KW-0256">Endoplasmic reticulum</keyword>
<evidence type="ECO:0000256" key="4">
    <source>
        <dbReference type="SAM" id="MobiDB-lite"/>
    </source>
</evidence>
<comment type="caution">
    <text evidence="5">The sequence shown here is derived from an EMBL/GenBank/DDBJ whole genome shotgun (WGS) entry which is preliminary data.</text>
</comment>
<dbReference type="Gramene" id="OE9A081704T1">
    <property type="protein sequence ID" value="OE9A081704C1"/>
    <property type="gene ID" value="OE9A081704"/>
</dbReference>
<evidence type="ECO:0000256" key="2">
    <source>
        <dbReference type="ARBA" id="ARBA00010983"/>
    </source>
</evidence>
<sequence>MHISPSIISLASSSPHNMAPRPKQKNIVQILTLAVLFSFFTSSLAEIFFEERFEDGWQSRWVRSDWKRNEGKAGSFKHTAVKWPGDPDDKGFISLTL</sequence>
<dbReference type="Gene3D" id="2.60.120.200">
    <property type="match status" value="1"/>
</dbReference>
<dbReference type="InterPro" id="IPR013320">
    <property type="entry name" value="ConA-like_dom_sf"/>
</dbReference>
<evidence type="ECO:0000313" key="5">
    <source>
        <dbReference type="EMBL" id="CAA2934629.1"/>
    </source>
</evidence>
<dbReference type="GO" id="GO:0005789">
    <property type="term" value="C:endoplasmic reticulum membrane"/>
    <property type="evidence" value="ECO:0007669"/>
    <property type="project" value="TreeGrafter"/>
</dbReference>
<dbReference type="OrthoDB" id="1938156at2759"/>